<evidence type="ECO:0008006" key="5">
    <source>
        <dbReference type="Google" id="ProtNLM"/>
    </source>
</evidence>
<dbReference type="RefSeq" id="WP_201102980.1">
    <property type="nucleotide sequence ID" value="NZ_CP067977.1"/>
</dbReference>
<accession>A0ABX7BM36</accession>
<proteinExistence type="predicted"/>
<dbReference type="Proteomes" id="UP000595448">
    <property type="component" value="Chromosome"/>
</dbReference>
<dbReference type="InterPro" id="IPR009001">
    <property type="entry name" value="Transl_elong_EF1A/Init_IF2_C"/>
</dbReference>
<protein>
    <recommendedName>
        <fullName evidence="5">Elongation factor Tu</fullName>
    </recommendedName>
</protein>
<dbReference type="SUPFAM" id="SSF50465">
    <property type="entry name" value="EF-Tu/eEF-1alpha/eIF2-gamma C-terminal domain"/>
    <property type="match status" value="1"/>
</dbReference>
<keyword evidence="1" id="KW-0547">Nucleotide-binding</keyword>
<sequence length="117" mass="13027">MTPYVFQDRFEQGEFIKVIASVTLVATGDGGRTGPVRGSYRPNHNFFGPENREMTVGFIDLPEGVELLPGQSFETPISFWSWPRLAAEIHAGREWTIQEGPKVVGFGKVLEVIDSQT</sequence>
<organism evidence="3 4">
    <name type="scientific">Brevundimonas vitisensis</name>
    <dbReference type="NCBI Taxonomy" id="2800818"/>
    <lineage>
        <taxon>Bacteria</taxon>
        <taxon>Pseudomonadati</taxon>
        <taxon>Pseudomonadota</taxon>
        <taxon>Alphaproteobacteria</taxon>
        <taxon>Caulobacterales</taxon>
        <taxon>Caulobacteraceae</taxon>
        <taxon>Brevundimonas</taxon>
    </lineage>
</organism>
<gene>
    <name evidence="3" type="ORF">JIP62_00150</name>
</gene>
<evidence type="ECO:0000256" key="1">
    <source>
        <dbReference type="ARBA" id="ARBA00022741"/>
    </source>
</evidence>
<evidence type="ECO:0000256" key="2">
    <source>
        <dbReference type="ARBA" id="ARBA00023134"/>
    </source>
</evidence>
<dbReference type="Gene3D" id="2.40.30.10">
    <property type="entry name" value="Translation factors"/>
    <property type="match status" value="1"/>
</dbReference>
<name>A0ABX7BM36_9CAUL</name>
<evidence type="ECO:0000313" key="3">
    <source>
        <dbReference type="EMBL" id="QQQ18611.1"/>
    </source>
</evidence>
<keyword evidence="2" id="KW-0342">GTP-binding</keyword>
<keyword evidence="4" id="KW-1185">Reference proteome</keyword>
<evidence type="ECO:0000313" key="4">
    <source>
        <dbReference type="Proteomes" id="UP000595448"/>
    </source>
</evidence>
<dbReference type="EMBL" id="CP067977">
    <property type="protein sequence ID" value="QQQ18611.1"/>
    <property type="molecule type" value="Genomic_DNA"/>
</dbReference>
<reference evidence="3 4" key="1">
    <citation type="submission" date="2021-01" db="EMBL/GenBank/DDBJ databases">
        <title>Brevundimonas vitis sp. nov., an bacterium isolated from grape (Vitis vinifera).</title>
        <authorList>
            <person name="Jiang L."/>
            <person name="Lee J."/>
        </authorList>
    </citation>
    <scope>NUCLEOTIDE SEQUENCE [LARGE SCALE GENOMIC DNA]</scope>
    <source>
        <strain evidence="3 4">GRTSA-9</strain>
    </source>
</reference>